<comment type="similarity">
    <text evidence="2">Belongs to the class-I pyridoxal-phosphate-dependent aminotransferase family.</text>
</comment>
<evidence type="ECO:0000313" key="8">
    <source>
        <dbReference type="EMBL" id="AGB48485.1"/>
    </source>
</evidence>
<gene>
    <name evidence="8" type="ordered locus">Metho_0198</name>
</gene>
<dbReference type="InterPro" id="IPR050596">
    <property type="entry name" value="AspAT/PAT-like"/>
</dbReference>
<dbReference type="PANTHER" id="PTHR46383">
    <property type="entry name" value="ASPARTATE AMINOTRANSFERASE"/>
    <property type="match status" value="1"/>
</dbReference>
<evidence type="ECO:0000256" key="1">
    <source>
        <dbReference type="ARBA" id="ARBA00001933"/>
    </source>
</evidence>
<organism evidence="8 9">
    <name type="scientific">Methanomethylovorans hollandica (strain DSM 15978 / NBRC 107637 / DMS1)</name>
    <dbReference type="NCBI Taxonomy" id="867904"/>
    <lineage>
        <taxon>Archaea</taxon>
        <taxon>Methanobacteriati</taxon>
        <taxon>Methanobacteriota</taxon>
        <taxon>Stenosarchaea group</taxon>
        <taxon>Methanomicrobia</taxon>
        <taxon>Methanosarcinales</taxon>
        <taxon>Methanosarcinaceae</taxon>
        <taxon>Methanomethylovorans</taxon>
    </lineage>
</organism>
<dbReference type="Proteomes" id="UP000010866">
    <property type="component" value="Chromosome"/>
</dbReference>
<dbReference type="GO" id="GO:0008483">
    <property type="term" value="F:transaminase activity"/>
    <property type="evidence" value="ECO:0007669"/>
    <property type="project" value="UniProtKB-KW"/>
</dbReference>
<dbReference type="InterPro" id="IPR015422">
    <property type="entry name" value="PyrdxlP-dep_Trfase_small"/>
</dbReference>
<dbReference type="OrthoDB" id="372018at2157"/>
<dbReference type="FunFam" id="3.40.640.10:FF:000033">
    <property type="entry name" value="Aspartate aminotransferase"/>
    <property type="match status" value="1"/>
</dbReference>
<dbReference type="Pfam" id="PF00155">
    <property type="entry name" value="Aminotran_1_2"/>
    <property type="match status" value="1"/>
</dbReference>
<evidence type="ECO:0000256" key="4">
    <source>
        <dbReference type="ARBA" id="ARBA00022576"/>
    </source>
</evidence>
<dbReference type="InterPro" id="IPR015424">
    <property type="entry name" value="PyrdxlP-dep_Trfase"/>
</dbReference>
<comment type="cofactor">
    <cofactor evidence="1">
        <name>pyridoxal 5'-phosphate</name>
        <dbReference type="ChEBI" id="CHEBI:597326"/>
    </cofactor>
</comment>
<dbReference type="SUPFAM" id="SSF53383">
    <property type="entry name" value="PLP-dependent transferases"/>
    <property type="match status" value="1"/>
</dbReference>
<keyword evidence="4 8" id="KW-0032">Aminotransferase</keyword>
<dbReference type="STRING" id="867904.Metho_0198"/>
<keyword evidence="5 8" id="KW-0808">Transferase</keyword>
<dbReference type="HOGENOM" id="CLU_017584_4_3_2"/>
<dbReference type="PANTHER" id="PTHR46383:SF3">
    <property type="entry name" value="ASPARTATE AMINOTRANSFERASE-RELATED"/>
    <property type="match status" value="1"/>
</dbReference>
<evidence type="ECO:0000256" key="2">
    <source>
        <dbReference type="ARBA" id="ARBA00007441"/>
    </source>
</evidence>
<dbReference type="Gene3D" id="3.40.640.10">
    <property type="entry name" value="Type I PLP-dependent aspartate aminotransferase-like (Major domain)"/>
    <property type="match status" value="1"/>
</dbReference>
<feature type="domain" description="Aminotransferase class I/classII large" evidence="7">
    <location>
        <begin position="28"/>
        <end position="358"/>
    </location>
</feature>
<evidence type="ECO:0000256" key="3">
    <source>
        <dbReference type="ARBA" id="ARBA00011738"/>
    </source>
</evidence>
<dbReference type="GO" id="GO:0006520">
    <property type="term" value="P:amino acid metabolic process"/>
    <property type="evidence" value="ECO:0007669"/>
    <property type="project" value="InterPro"/>
</dbReference>
<dbReference type="AlphaFoldDB" id="L0KUW7"/>
<sequence>MSGSKFADRVLNMNISGIRKMFEAAGSDAINLGLGQPDFDTPQHIKQAAIDAINSGFTAYTAGPGIPELREELSRKFKKENSFAVDPSEIIITSGASEALELAIASLVNPGDEVMIANPGFVSYNALVNMMGGKVSNIPLDDELTIRPETIMERVNSKTKALIINSPANPTGAVQSKKDMKAFAEIADDKNVTIISDEVYEHFIYEGEHVSPARFTDNVITVNAVSKTYAMTGWRIGYVAAKKEYVEEMLKVHQYVQACANSIAQKAAFAAISGPQDSVTQMREEFLRRRNVLIDGLRSLGLKCVVPKGAFYAFPEVDDCTKVASDLIANGLVVVPGTAFGEKGDGHIRISYASSMPSIHKALEIMEKVLT</sequence>
<dbReference type="RefSeq" id="WP_015323654.1">
    <property type="nucleotide sequence ID" value="NC_019977.1"/>
</dbReference>
<dbReference type="GeneID" id="14408140"/>
<dbReference type="InterPro" id="IPR004839">
    <property type="entry name" value="Aminotransferase_I/II_large"/>
</dbReference>
<evidence type="ECO:0000259" key="7">
    <source>
        <dbReference type="Pfam" id="PF00155"/>
    </source>
</evidence>
<proteinExistence type="inferred from homology"/>
<name>L0KUW7_METHD</name>
<dbReference type="CDD" id="cd00609">
    <property type="entry name" value="AAT_like"/>
    <property type="match status" value="1"/>
</dbReference>
<evidence type="ECO:0000313" key="9">
    <source>
        <dbReference type="Proteomes" id="UP000010866"/>
    </source>
</evidence>
<dbReference type="GO" id="GO:0030170">
    <property type="term" value="F:pyridoxal phosphate binding"/>
    <property type="evidence" value="ECO:0007669"/>
    <property type="project" value="InterPro"/>
</dbReference>
<dbReference type="KEGG" id="mhz:Metho_0198"/>
<keyword evidence="6" id="KW-0663">Pyridoxal phosphate</keyword>
<keyword evidence="9" id="KW-1185">Reference proteome</keyword>
<dbReference type="Gene3D" id="3.90.1150.10">
    <property type="entry name" value="Aspartate Aminotransferase, domain 1"/>
    <property type="match status" value="1"/>
</dbReference>
<comment type="subunit">
    <text evidence="3">Homodimer.</text>
</comment>
<accession>L0KUW7</accession>
<reference evidence="9" key="1">
    <citation type="submission" date="2012-02" db="EMBL/GenBank/DDBJ databases">
        <title>Complete sequence of chromosome of Methanomethylovorans hollandica DSM 15978.</title>
        <authorList>
            <person name="Lucas S."/>
            <person name="Copeland A."/>
            <person name="Lapidus A."/>
            <person name="Glavina del Rio T."/>
            <person name="Dalin E."/>
            <person name="Tice H."/>
            <person name="Bruce D."/>
            <person name="Goodwin L."/>
            <person name="Pitluck S."/>
            <person name="Peters L."/>
            <person name="Mikhailova N."/>
            <person name="Held B."/>
            <person name="Kyrpides N."/>
            <person name="Mavromatis K."/>
            <person name="Ivanova N."/>
            <person name="Brettin T."/>
            <person name="Detter J.C."/>
            <person name="Han C."/>
            <person name="Larimer F."/>
            <person name="Land M."/>
            <person name="Hauser L."/>
            <person name="Markowitz V."/>
            <person name="Cheng J.-F."/>
            <person name="Hugenholtz P."/>
            <person name="Woyke T."/>
            <person name="Wu D."/>
            <person name="Spring S."/>
            <person name="Schroeder M."/>
            <person name="Brambilla E."/>
            <person name="Klenk H.-P."/>
            <person name="Eisen J.A."/>
        </authorList>
    </citation>
    <scope>NUCLEOTIDE SEQUENCE [LARGE SCALE GENOMIC DNA]</scope>
    <source>
        <strain evidence="9">DSM 15978 / NBRC 107637 / DMS1</strain>
    </source>
</reference>
<dbReference type="EMBL" id="CP003362">
    <property type="protein sequence ID" value="AGB48485.1"/>
    <property type="molecule type" value="Genomic_DNA"/>
</dbReference>
<protein>
    <submittedName>
        <fullName evidence="8">Aspartate/tyrosine/aromatic aminotransferase</fullName>
    </submittedName>
</protein>
<dbReference type="InterPro" id="IPR015421">
    <property type="entry name" value="PyrdxlP-dep_Trfase_major"/>
</dbReference>
<evidence type="ECO:0000256" key="5">
    <source>
        <dbReference type="ARBA" id="ARBA00022679"/>
    </source>
</evidence>
<evidence type="ECO:0000256" key="6">
    <source>
        <dbReference type="ARBA" id="ARBA00022898"/>
    </source>
</evidence>